<dbReference type="RefSeq" id="WP_188977634.1">
    <property type="nucleotide sequence ID" value="NZ_BMPG01000002.1"/>
</dbReference>
<organism evidence="2 3">
    <name type="scientific">Halocalculus aciditolerans</name>
    <dbReference type="NCBI Taxonomy" id="1383812"/>
    <lineage>
        <taxon>Archaea</taxon>
        <taxon>Methanobacteriati</taxon>
        <taxon>Methanobacteriota</taxon>
        <taxon>Stenosarchaea group</taxon>
        <taxon>Halobacteria</taxon>
        <taxon>Halobacteriales</taxon>
        <taxon>Halobacteriaceae</taxon>
        <taxon>Halocalculus</taxon>
    </lineage>
</organism>
<evidence type="ECO:0000313" key="2">
    <source>
        <dbReference type="EMBL" id="GGL58262.1"/>
    </source>
</evidence>
<dbReference type="AlphaFoldDB" id="A0A830F656"/>
<reference evidence="2" key="2">
    <citation type="submission" date="2020-09" db="EMBL/GenBank/DDBJ databases">
        <authorList>
            <person name="Sun Q."/>
            <person name="Ohkuma M."/>
        </authorList>
    </citation>
    <scope>NUCLEOTIDE SEQUENCE</scope>
    <source>
        <strain evidence="2">JCM 19596</strain>
    </source>
</reference>
<name>A0A830F656_9EURY</name>
<reference evidence="2" key="1">
    <citation type="journal article" date="2014" name="Int. J. Syst. Evol. Microbiol.">
        <title>Complete genome sequence of Corynebacterium casei LMG S-19264T (=DSM 44701T), isolated from a smear-ripened cheese.</title>
        <authorList>
            <consortium name="US DOE Joint Genome Institute (JGI-PGF)"/>
            <person name="Walter F."/>
            <person name="Albersmeier A."/>
            <person name="Kalinowski J."/>
            <person name="Ruckert C."/>
        </authorList>
    </citation>
    <scope>NUCLEOTIDE SEQUENCE</scope>
    <source>
        <strain evidence="2">JCM 19596</strain>
    </source>
</reference>
<evidence type="ECO:0000256" key="1">
    <source>
        <dbReference type="SAM" id="MobiDB-lite"/>
    </source>
</evidence>
<protein>
    <recommendedName>
        <fullName evidence="4">Small CPxCG-related zinc finger protein</fullName>
    </recommendedName>
</protein>
<dbReference type="OrthoDB" id="189700at2157"/>
<evidence type="ECO:0000313" key="3">
    <source>
        <dbReference type="Proteomes" id="UP000607197"/>
    </source>
</evidence>
<sequence>MTPLDDSPATEMKRCQECGSRVSPHWRKVFGNNEDEVFGCPDCTTSSERRCGHTRAGSDSDTELGAVV</sequence>
<keyword evidence="3" id="KW-1185">Reference proteome</keyword>
<proteinExistence type="predicted"/>
<gene>
    <name evidence="2" type="ORF">GCM10009039_15620</name>
</gene>
<dbReference type="Pfam" id="PF24444">
    <property type="entry name" value="DUF7563"/>
    <property type="match status" value="1"/>
</dbReference>
<feature type="region of interest" description="Disordered" evidence="1">
    <location>
        <begin position="46"/>
        <end position="68"/>
    </location>
</feature>
<dbReference type="InterPro" id="IPR055985">
    <property type="entry name" value="DUF7563"/>
</dbReference>
<accession>A0A830F656</accession>
<evidence type="ECO:0008006" key="4">
    <source>
        <dbReference type="Google" id="ProtNLM"/>
    </source>
</evidence>
<dbReference type="Proteomes" id="UP000607197">
    <property type="component" value="Unassembled WGS sequence"/>
</dbReference>
<comment type="caution">
    <text evidence="2">The sequence shown here is derived from an EMBL/GenBank/DDBJ whole genome shotgun (WGS) entry which is preliminary data.</text>
</comment>
<dbReference type="EMBL" id="BMPG01000002">
    <property type="protein sequence ID" value="GGL58262.1"/>
    <property type="molecule type" value="Genomic_DNA"/>
</dbReference>